<dbReference type="CDD" id="cd04301">
    <property type="entry name" value="NAT_SF"/>
    <property type="match status" value="1"/>
</dbReference>
<dbReference type="EMBL" id="WNLP01000004">
    <property type="protein sequence ID" value="MUH59757.1"/>
    <property type="molecule type" value="Genomic_DNA"/>
</dbReference>
<dbReference type="PROSITE" id="PS51186">
    <property type="entry name" value="GNAT"/>
    <property type="match status" value="1"/>
</dbReference>
<feature type="domain" description="N-acetyltransferase" evidence="1">
    <location>
        <begin position="34"/>
        <end position="239"/>
    </location>
</feature>
<evidence type="ECO:0000313" key="2">
    <source>
        <dbReference type="EMBL" id="MUH59757.1"/>
    </source>
</evidence>
<gene>
    <name evidence="2" type="ORF">GSD1FS_1100</name>
</gene>
<dbReference type="InterPro" id="IPR000182">
    <property type="entry name" value="GNAT_dom"/>
</dbReference>
<protein>
    <submittedName>
        <fullName evidence="2">GNAT family acetyltransferase</fullName>
    </submittedName>
</protein>
<name>A0A7K1J542_9BIFI</name>
<comment type="caution">
    <text evidence="2">The sequence shown here is derived from an EMBL/GenBank/DDBJ whole genome shotgun (WGS) entry which is preliminary data.</text>
</comment>
<accession>A0A7K1J542</accession>
<reference evidence="2 3" key="1">
    <citation type="submission" date="2019-09" db="EMBL/GenBank/DDBJ databases">
        <title>Bifidobacterium canis sp. nov., isolated from the digestive tract of German Shepherd dog puppy.</title>
        <authorList>
            <person name="Bunesova V."/>
        </authorList>
    </citation>
    <scope>NUCLEOTIDE SEQUENCE [LARGE SCALE GENOMIC DNA]</scope>
    <source>
        <strain evidence="2 3">GSD1FS</strain>
    </source>
</reference>
<dbReference type="Proteomes" id="UP000487882">
    <property type="component" value="Unassembled WGS sequence"/>
</dbReference>
<dbReference type="SUPFAM" id="SSF55729">
    <property type="entry name" value="Acyl-CoA N-acyltransferases (Nat)"/>
    <property type="match status" value="1"/>
</dbReference>
<sequence>MNGTSAGVAAYANRRKLCVAPVACDTIGAMSDSISYRTLQRDDYPALTKMLCDAWHKQTEDINDELGMKLAQIDLEHSLARTTTAEVAVCDDEVVGVVLGRIDSQETRMGLNKHHRNVMRIMGPLFFNKSAHKALQEMLDAEKTNRRMIDQAKKEGHAYDGEIILFLVREDMRGKGIGTHLFNWILDEFKANDVENYFLYTDTGCNYSFYEENGMARREEMPMAPRTPQEDKEVHDEADNIDNHLHALMFDNQVSPANGGVNPLGR</sequence>
<dbReference type="InterPro" id="IPR016181">
    <property type="entry name" value="Acyl_CoA_acyltransferase"/>
</dbReference>
<evidence type="ECO:0000313" key="3">
    <source>
        <dbReference type="Proteomes" id="UP000487882"/>
    </source>
</evidence>
<dbReference type="AlphaFoldDB" id="A0A7K1J542"/>
<keyword evidence="2" id="KW-0808">Transferase</keyword>
<evidence type="ECO:0000259" key="1">
    <source>
        <dbReference type="PROSITE" id="PS51186"/>
    </source>
</evidence>
<dbReference type="Gene3D" id="3.40.630.30">
    <property type="match status" value="1"/>
</dbReference>
<organism evidence="2 3">
    <name type="scientific">Bifidobacterium canis</name>
    <dbReference type="NCBI Taxonomy" id="2610880"/>
    <lineage>
        <taxon>Bacteria</taxon>
        <taxon>Bacillati</taxon>
        <taxon>Actinomycetota</taxon>
        <taxon>Actinomycetes</taxon>
        <taxon>Bifidobacteriales</taxon>
        <taxon>Bifidobacteriaceae</taxon>
        <taxon>Bifidobacterium</taxon>
    </lineage>
</organism>
<dbReference type="Pfam" id="PF00583">
    <property type="entry name" value="Acetyltransf_1"/>
    <property type="match status" value="1"/>
</dbReference>
<dbReference type="GO" id="GO:0016747">
    <property type="term" value="F:acyltransferase activity, transferring groups other than amino-acyl groups"/>
    <property type="evidence" value="ECO:0007669"/>
    <property type="project" value="InterPro"/>
</dbReference>
<proteinExistence type="predicted"/>
<keyword evidence="3" id="KW-1185">Reference proteome</keyword>